<dbReference type="AlphaFoldDB" id="A0A3M7H6S1"/>
<dbReference type="EMBL" id="QWIS01000078">
    <property type="protein sequence ID" value="RMZ09091.1"/>
    <property type="molecule type" value="Genomic_DNA"/>
</dbReference>
<reference evidence="2 3" key="1">
    <citation type="journal article" date="2018" name="BMC Genomics">
        <title>Genomic evidence for intraspecific hybridization in a clonal and extremely halotolerant yeast.</title>
        <authorList>
            <person name="Gostincar C."/>
            <person name="Stajich J.E."/>
            <person name="Zupancic J."/>
            <person name="Zalar P."/>
            <person name="Gunde-Cimerman N."/>
        </authorList>
    </citation>
    <scope>NUCLEOTIDE SEQUENCE [LARGE SCALE GENOMIC DNA]</scope>
    <source>
        <strain evidence="2 3">EXF-562</strain>
    </source>
</reference>
<feature type="compositionally biased region" description="Polar residues" evidence="1">
    <location>
        <begin position="749"/>
        <end position="774"/>
    </location>
</feature>
<feature type="compositionally biased region" description="Polar residues" evidence="1">
    <location>
        <begin position="363"/>
        <end position="379"/>
    </location>
</feature>
<dbReference type="CDD" id="cd22249">
    <property type="entry name" value="UDM1_RNF168_RNF169-like"/>
    <property type="match status" value="1"/>
</dbReference>
<feature type="region of interest" description="Disordered" evidence="1">
    <location>
        <begin position="809"/>
        <end position="1033"/>
    </location>
</feature>
<organism evidence="2 3">
    <name type="scientific">Hortaea werneckii</name>
    <name type="common">Black yeast</name>
    <name type="synonym">Cladosporium werneckii</name>
    <dbReference type="NCBI Taxonomy" id="91943"/>
    <lineage>
        <taxon>Eukaryota</taxon>
        <taxon>Fungi</taxon>
        <taxon>Dikarya</taxon>
        <taxon>Ascomycota</taxon>
        <taxon>Pezizomycotina</taxon>
        <taxon>Dothideomycetes</taxon>
        <taxon>Dothideomycetidae</taxon>
        <taxon>Mycosphaerellales</taxon>
        <taxon>Teratosphaeriaceae</taxon>
        <taxon>Hortaea</taxon>
    </lineage>
</organism>
<feature type="compositionally biased region" description="Polar residues" evidence="1">
    <location>
        <begin position="841"/>
        <end position="884"/>
    </location>
</feature>
<feature type="region of interest" description="Disordered" evidence="1">
    <location>
        <begin position="163"/>
        <end position="188"/>
    </location>
</feature>
<evidence type="ECO:0000256" key="1">
    <source>
        <dbReference type="SAM" id="MobiDB-lite"/>
    </source>
</evidence>
<dbReference type="Proteomes" id="UP000280598">
    <property type="component" value="Unassembled WGS sequence"/>
</dbReference>
<comment type="caution">
    <text evidence="2">The sequence shown here is derived from an EMBL/GenBank/DDBJ whole genome shotgun (WGS) entry which is preliminary data.</text>
</comment>
<accession>A0A3M7H6S1</accession>
<feature type="compositionally biased region" description="Low complexity" evidence="1">
    <location>
        <begin position="949"/>
        <end position="970"/>
    </location>
</feature>
<sequence>NDRHALHAIPRPTQGRSLNSFYACCYSSAFPPLTAFIHQGQRAFPGPAVLGTGFLLHRQAICHRFTVFTSFDSTNDMTMAALPWDQARWRDVHSHHFASERVHAAPAPPLAAPTAINPSSQSVILGGYQHESHAWQRDGLAAPERDMTAQSSSAGDSIHTAAYNNRTEERQTPPDSKTNRSQPLAGITPPFELPSDGWRPLHQPYHRASVPHIANTPLTLHIPRQDLHRTSSAYDDSLHGRRAQTATHQSLPSFATFSEHTANRKDDPDVDGPEIAPMASRLSCHSCNKLKPQLRELALAAAEVDENVQNVFNRPLIRTLDLHDSNPERTIQWILNRLQRSKKDLQEAFQRGLPSLGQRVQAHISTDASRPVSPTNPLKRNSAWDRDQLPVPKRPRSGASPNQTMAPPHSGGSYGERSLDFSARGTFSPAPTDTAPPSAYPRQGSPFSSGRGPRGLPSPSSLAYAPSAAPSLAPPTAQSATSPIPSYEQPLSIHTASANSATSAHIADLQHQVTLKSLSLQTLQSEYASLLQKLQRERVKSQAIEKKTSVADNEVNELTGRNEELLEQVKTVEGRVEELERKREQERSDAAREKEQWGRMLEMGTRLQARHADDRQKLMDEREELRSRIAALEGSQTDRARVGGSEWSSNVPSTEPPQAHGASKELSMPKETTSQKGASAGFAEDFELLKREVRSLKDQRDLLRSALAAVRTHNNTLQATLAEVSLQNRTIAEDIDKCLGKEDAMSAQMEPSHTRPSSASGRATPKVPTSNAPPTSDIAVKSVAPPEKVNQTGEVSTVLRDAATIGRAVSPGPAELGFSVEPSSSSPEDLIRALGPLPTAGPQTSTKPDQSTLRTSPSRSSGTAFNRSNGTPSHLHQPNNNTFTYPPAQPPRPHCENAPSQEQTRAAKPRDSIEGYNPPNLWNQSSTSPPRDTSSTPHYSQDATTRRPSGASFHFQSSSSSTGGCGCYSAATQPSSSLSTYARDMTPNPNSNPRSETYAPPAAFRHWPPPSPQQQQNQNQDQRVHMPPPPRPM</sequence>
<feature type="compositionally biased region" description="Low complexity" evidence="1">
    <location>
        <begin position="925"/>
        <end position="937"/>
    </location>
</feature>
<feature type="compositionally biased region" description="Polar residues" evidence="1">
    <location>
        <begin position="173"/>
        <end position="182"/>
    </location>
</feature>
<feature type="region of interest" description="Disordered" evidence="1">
    <location>
        <begin position="745"/>
        <end position="796"/>
    </location>
</feature>
<feature type="compositionally biased region" description="Polar residues" evidence="1">
    <location>
        <begin position="938"/>
        <end position="947"/>
    </location>
</feature>
<feature type="region of interest" description="Disordered" evidence="1">
    <location>
        <begin position="354"/>
        <end position="487"/>
    </location>
</feature>
<feature type="compositionally biased region" description="Polar residues" evidence="1">
    <location>
        <begin position="244"/>
        <end position="260"/>
    </location>
</feature>
<name>A0A3M7H6S1_HORWE</name>
<evidence type="ECO:0000313" key="2">
    <source>
        <dbReference type="EMBL" id="RMZ09091.1"/>
    </source>
</evidence>
<dbReference type="VEuPathDB" id="FungiDB:BTJ68_05544"/>
<feature type="compositionally biased region" description="Polar residues" evidence="1">
    <location>
        <begin position="971"/>
        <end position="980"/>
    </location>
</feature>
<proteinExistence type="predicted"/>
<evidence type="ECO:0000313" key="3">
    <source>
        <dbReference type="Proteomes" id="UP000280598"/>
    </source>
</evidence>
<feature type="non-terminal residue" evidence="2">
    <location>
        <position position="1"/>
    </location>
</feature>
<feature type="region of interest" description="Disordered" evidence="1">
    <location>
        <begin position="632"/>
        <end position="679"/>
    </location>
</feature>
<gene>
    <name evidence="2" type="ORF">D0860_04379</name>
</gene>
<protein>
    <submittedName>
        <fullName evidence="2">Uncharacterized protein</fullName>
    </submittedName>
</protein>
<feature type="compositionally biased region" description="Low complexity" evidence="1">
    <location>
        <begin position="426"/>
        <end position="487"/>
    </location>
</feature>
<feature type="region of interest" description="Disordered" evidence="1">
    <location>
        <begin position="235"/>
        <end position="269"/>
    </location>
</feature>